<gene>
    <name evidence="1" type="ORF">GCM10022222_04120</name>
</gene>
<name>A0ABP6V090_9PSEU</name>
<keyword evidence="2" id="KW-1185">Reference proteome</keyword>
<proteinExistence type="predicted"/>
<comment type="caution">
    <text evidence="1">The sequence shown here is derived from an EMBL/GenBank/DDBJ whole genome shotgun (WGS) entry which is preliminary data.</text>
</comment>
<evidence type="ECO:0000313" key="1">
    <source>
        <dbReference type="EMBL" id="GAA3524689.1"/>
    </source>
</evidence>
<sequence>MWYLLRFARCGYPCPAAVTRVPHRVTGVSGGTEVLAPFFPAPRGREPAPGRVTGCPTARRPVREPAGFCAPTRV</sequence>
<dbReference type="Proteomes" id="UP001500689">
    <property type="component" value="Unassembled WGS sequence"/>
</dbReference>
<organism evidence="1 2">
    <name type="scientific">Amycolatopsis ultiminotia</name>
    <dbReference type="NCBI Taxonomy" id="543629"/>
    <lineage>
        <taxon>Bacteria</taxon>
        <taxon>Bacillati</taxon>
        <taxon>Actinomycetota</taxon>
        <taxon>Actinomycetes</taxon>
        <taxon>Pseudonocardiales</taxon>
        <taxon>Pseudonocardiaceae</taxon>
        <taxon>Amycolatopsis</taxon>
    </lineage>
</organism>
<evidence type="ECO:0000313" key="2">
    <source>
        <dbReference type="Proteomes" id="UP001500689"/>
    </source>
</evidence>
<reference evidence="2" key="1">
    <citation type="journal article" date="2019" name="Int. J. Syst. Evol. Microbiol.">
        <title>The Global Catalogue of Microorganisms (GCM) 10K type strain sequencing project: providing services to taxonomists for standard genome sequencing and annotation.</title>
        <authorList>
            <consortium name="The Broad Institute Genomics Platform"/>
            <consortium name="The Broad Institute Genome Sequencing Center for Infectious Disease"/>
            <person name="Wu L."/>
            <person name="Ma J."/>
        </authorList>
    </citation>
    <scope>NUCLEOTIDE SEQUENCE [LARGE SCALE GENOMIC DNA]</scope>
    <source>
        <strain evidence="2">JCM 16898</strain>
    </source>
</reference>
<accession>A0ABP6V090</accession>
<dbReference type="EMBL" id="BAAAZN010000001">
    <property type="protein sequence ID" value="GAA3524689.1"/>
    <property type="molecule type" value="Genomic_DNA"/>
</dbReference>
<protein>
    <submittedName>
        <fullName evidence="1">Uncharacterized protein</fullName>
    </submittedName>
</protein>